<evidence type="ECO:0000313" key="4">
    <source>
        <dbReference type="Proteomes" id="UP001321249"/>
    </source>
</evidence>
<dbReference type="RefSeq" id="WP_342823454.1">
    <property type="nucleotide sequence ID" value="NZ_CP046146.1"/>
</dbReference>
<reference evidence="3 4" key="1">
    <citation type="submission" date="2019-11" db="EMBL/GenBank/DDBJ databases">
        <authorList>
            <person name="Cho J.-C."/>
        </authorList>
    </citation>
    <scope>NUCLEOTIDE SEQUENCE [LARGE SCALE GENOMIC DNA]</scope>
    <source>
        <strain evidence="2 3">JH1073</strain>
        <strain evidence="1 4">JH702</strain>
    </source>
</reference>
<dbReference type="EMBL" id="WMBE01000001">
    <property type="protein sequence ID" value="MDG0865659.1"/>
    <property type="molecule type" value="Genomic_DNA"/>
</dbReference>
<accession>A0AAJ5ZGK4</accession>
<proteinExistence type="predicted"/>
<protein>
    <submittedName>
        <fullName evidence="2">Uncharacterized protein</fullName>
    </submittedName>
</protein>
<dbReference type="AlphaFoldDB" id="A0AAJ5ZGK4"/>
<evidence type="ECO:0000313" key="2">
    <source>
        <dbReference type="EMBL" id="WFG39596.1"/>
    </source>
</evidence>
<sequence length="300" mass="32239">MASSIYNSNLHYIVALDDRVDLCADVLASSGEPTAADREQAAKLKRIVFDGMTTAVENGLAKSSIGVWADSDIGESVLLRAKAMSMATASSPGNGTSSLGRLNLDYTAVQLTLNPDGPTEARKELLKRLKVVSDKAREESTPLMIEIDSVPTATQIQMYGGFSDARSMLILMAIQQLQDAGVDPAIWSFEPENDPTFVETIAAQAQLDDREVSVFLSIAGELSPIDAEKSPIENDRATVKMAATTPGITGVFIGPRAYFGHLVQFNEGNIKRDEAVEVIANHLNDIGGIFEKSYTPTEAI</sequence>
<dbReference type="Proteomes" id="UP001321249">
    <property type="component" value="Unassembled WGS sequence"/>
</dbReference>
<dbReference type="InterPro" id="IPR013785">
    <property type="entry name" value="Aldolase_TIM"/>
</dbReference>
<dbReference type="Gene3D" id="3.20.20.70">
    <property type="entry name" value="Aldolase class I"/>
    <property type="match status" value="1"/>
</dbReference>
<gene>
    <name evidence="1" type="ORF">GKO46_01045</name>
    <name evidence="2" type="ORF">GKO48_08180</name>
</gene>
<reference evidence="3" key="3">
    <citation type="submission" date="2023-06" db="EMBL/GenBank/DDBJ databases">
        <title>Pangenomics reveal diversification of enzyme families and niche specialization in globally abundant SAR202 bacteria.</title>
        <authorList>
            <person name="Saw J.H.W."/>
        </authorList>
    </citation>
    <scope>NUCLEOTIDE SEQUENCE [LARGE SCALE GENOMIC DNA]</scope>
    <source>
        <strain evidence="3">JH1073</strain>
    </source>
</reference>
<evidence type="ECO:0000313" key="3">
    <source>
        <dbReference type="Proteomes" id="UP001219901"/>
    </source>
</evidence>
<dbReference type="Proteomes" id="UP001219901">
    <property type="component" value="Chromosome"/>
</dbReference>
<organism evidence="2 3">
    <name type="scientific">Candidatus Lucifugimonas marina</name>
    <dbReference type="NCBI Taxonomy" id="3038979"/>
    <lineage>
        <taxon>Bacteria</taxon>
        <taxon>Bacillati</taxon>
        <taxon>Chloroflexota</taxon>
        <taxon>Dehalococcoidia</taxon>
        <taxon>SAR202 cluster</taxon>
        <taxon>Candidatus Lucifugimonadales</taxon>
        <taxon>Candidatus Lucifugimonadaceae</taxon>
        <taxon>Candidatus Lucifugimonas</taxon>
    </lineage>
</organism>
<dbReference type="EMBL" id="CP046147">
    <property type="protein sequence ID" value="WFG39596.1"/>
    <property type="molecule type" value="Genomic_DNA"/>
</dbReference>
<evidence type="ECO:0000313" key="1">
    <source>
        <dbReference type="EMBL" id="MDG0865659.1"/>
    </source>
</evidence>
<reference evidence="2" key="2">
    <citation type="journal article" date="2023" name="Nat. Commun.">
        <title>Cultivation of marine bacteria of the SAR202 clade.</title>
        <authorList>
            <person name="Lim Y."/>
            <person name="Seo J.H."/>
            <person name="Giovannoni S.J."/>
            <person name="Kang I."/>
            <person name="Cho J.C."/>
        </authorList>
    </citation>
    <scope>NUCLEOTIDE SEQUENCE</scope>
    <source>
        <strain evidence="2">JH1073</strain>
    </source>
</reference>
<name>A0AAJ5ZGK4_9CHLR</name>
<keyword evidence="3" id="KW-1185">Reference proteome</keyword>